<keyword evidence="4" id="KW-1185">Reference proteome</keyword>
<evidence type="ECO:0000259" key="2">
    <source>
        <dbReference type="Pfam" id="PF02371"/>
    </source>
</evidence>
<dbReference type="GO" id="GO:0004803">
    <property type="term" value="F:transposase activity"/>
    <property type="evidence" value="ECO:0007669"/>
    <property type="project" value="InterPro"/>
</dbReference>
<dbReference type="InterPro" id="IPR003346">
    <property type="entry name" value="Transposase_20"/>
</dbReference>
<evidence type="ECO:0000313" key="3">
    <source>
        <dbReference type="EMBL" id="TQO20644.1"/>
    </source>
</evidence>
<organism evidence="3 4">
    <name type="scientific">Rhodoglobus vestalii</name>
    <dbReference type="NCBI Taxonomy" id="193384"/>
    <lineage>
        <taxon>Bacteria</taxon>
        <taxon>Bacillati</taxon>
        <taxon>Actinomycetota</taxon>
        <taxon>Actinomycetes</taxon>
        <taxon>Micrococcales</taxon>
        <taxon>Microbacteriaceae</taxon>
        <taxon>Rhodoglobus</taxon>
    </lineage>
</organism>
<accession>A0A8H2K8K0</accession>
<dbReference type="InterPro" id="IPR002525">
    <property type="entry name" value="Transp_IS110-like_N"/>
</dbReference>
<dbReference type="InterPro" id="IPR047650">
    <property type="entry name" value="Transpos_IS110"/>
</dbReference>
<reference evidence="3 4" key="1">
    <citation type="submission" date="2019-06" db="EMBL/GenBank/DDBJ databases">
        <title>Sequencing the genomes of 1000 actinobacteria strains.</title>
        <authorList>
            <person name="Klenk H.-P."/>
        </authorList>
    </citation>
    <scope>NUCLEOTIDE SEQUENCE [LARGE SCALE GENOMIC DNA]</scope>
    <source>
        <strain evidence="3 4">DSM 21947</strain>
    </source>
</reference>
<evidence type="ECO:0000313" key="4">
    <source>
        <dbReference type="Proteomes" id="UP000316560"/>
    </source>
</evidence>
<dbReference type="PANTHER" id="PTHR33055">
    <property type="entry name" value="TRANSPOSASE FOR INSERTION SEQUENCE ELEMENT IS1111A"/>
    <property type="match status" value="1"/>
</dbReference>
<dbReference type="NCBIfam" id="NF033542">
    <property type="entry name" value="transpos_IS110"/>
    <property type="match status" value="1"/>
</dbReference>
<dbReference type="Pfam" id="PF02371">
    <property type="entry name" value="Transposase_20"/>
    <property type="match status" value="1"/>
</dbReference>
<dbReference type="PANTHER" id="PTHR33055:SF16">
    <property type="entry name" value="TRANSPOSASE FOR INSERTION SEQUENCE ELEMENT IS1547"/>
    <property type="match status" value="1"/>
</dbReference>
<comment type="caution">
    <text evidence="3">The sequence shown here is derived from an EMBL/GenBank/DDBJ whole genome shotgun (WGS) entry which is preliminary data.</text>
</comment>
<name>A0A8H2K8K0_9MICO</name>
<dbReference type="OrthoDB" id="4337860at2"/>
<dbReference type="EMBL" id="VFRA01000001">
    <property type="protein sequence ID" value="TQO20644.1"/>
    <property type="molecule type" value="Genomic_DNA"/>
</dbReference>
<dbReference type="GO" id="GO:0003677">
    <property type="term" value="F:DNA binding"/>
    <property type="evidence" value="ECO:0007669"/>
    <property type="project" value="InterPro"/>
</dbReference>
<dbReference type="Pfam" id="PF01548">
    <property type="entry name" value="DEDD_Tnp_IS110"/>
    <property type="match status" value="1"/>
</dbReference>
<dbReference type="RefSeq" id="WP_141990929.1">
    <property type="nucleotide sequence ID" value="NZ_VFRA01000001.1"/>
</dbReference>
<dbReference type="AlphaFoldDB" id="A0A8H2K8K0"/>
<gene>
    <name evidence="3" type="ORF">FB472_2285</name>
</gene>
<proteinExistence type="predicted"/>
<dbReference type="Proteomes" id="UP000316560">
    <property type="component" value="Unassembled WGS sequence"/>
</dbReference>
<feature type="domain" description="Transposase IS110-like N-terminal" evidence="1">
    <location>
        <begin position="13"/>
        <end position="163"/>
    </location>
</feature>
<feature type="domain" description="Transposase IS116/IS110/IS902 C-terminal" evidence="2">
    <location>
        <begin position="237"/>
        <end position="314"/>
    </location>
</feature>
<sequence length="356" mass="38328">MSTIVSQTHSFVIGVDTHARTHTYAVLTAAGQHLGTETFPNTAAGRSRAIAWAGRRTGGVADALWVIEGAGSYGAQLAGNVADTGSRVVEAARMGRRGIGKSDPLDARRIAAAVLSLPVNQLRTPRQDEGVREAAQILLTARDGLAGERTRAVNALTALLRIINLGIDARRPLGARKIAEVARLHTREEALAATTARTEAMRQAKRILVLDTELGQNMTRISDLVAASPAAELPDKTGIGPVTAARTLVAWSHPGRVKSEAAFAAIAGVNPIPASSGNTTRHRLNRGGDRQLNRASNIIAMVRMVHDPGTHDYVERRRSEGKTDREIRRILKRYLARSIYRHLNTKSNTKLGVDEI</sequence>
<protein>
    <submittedName>
        <fullName evidence="3">Transposase</fullName>
    </submittedName>
</protein>
<dbReference type="GO" id="GO:0006313">
    <property type="term" value="P:DNA transposition"/>
    <property type="evidence" value="ECO:0007669"/>
    <property type="project" value="InterPro"/>
</dbReference>
<evidence type="ECO:0000259" key="1">
    <source>
        <dbReference type="Pfam" id="PF01548"/>
    </source>
</evidence>